<dbReference type="Proteomes" id="UP001620626">
    <property type="component" value="Unassembled WGS sequence"/>
</dbReference>
<evidence type="ECO:0000313" key="2">
    <source>
        <dbReference type="Proteomes" id="UP001620626"/>
    </source>
</evidence>
<dbReference type="AlphaFoldDB" id="A0ABD2LWS6"/>
<dbReference type="EMBL" id="JBICBT010000253">
    <property type="protein sequence ID" value="KAL3119292.1"/>
    <property type="molecule type" value="Genomic_DNA"/>
</dbReference>
<gene>
    <name evidence="1" type="ORF">niasHT_000236</name>
</gene>
<name>A0ABD2LWS6_9BILA</name>
<accession>A0ABD2LWS6</accession>
<sequence>MSDNEDELTAIQRRRRLTEGTDEKSRFRWEIKRSVGAKDCLALSLAFGKWERQFEFGIGNLKPKWGTLLKDATKEKPRLINQSFAIGNCVTEEKVNGSKLRELKRMNSI</sequence>
<proteinExistence type="predicted"/>
<reference evidence="1 2" key="1">
    <citation type="submission" date="2024-10" db="EMBL/GenBank/DDBJ databases">
        <authorList>
            <person name="Kim D."/>
        </authorList>
    </citation>
    <scope>NUCLEOTIDE SEQUENCE [LARGE SCALE GENOMIC DNA]</scope>
    <source>
        <strain evidence="1">BH-2024</strain>
    </source>
</reference>
<comment type="caution">
    <text evidence="1">The sequence shown here is derived from an EMBL/GenBank/DDBJ whole genome shotgun (WGS) entry which is preliminary data.</text>
</comment>
<keyword evidence="2" id="KW-1185">Reference proteome</keyword>
<protein>
    <submittedName>
        <fullName evidence="1">Uncharacterized protein</fullName>
    </submittedName>
</protein>
<organism evidence="1 2">
    <name type="scientific">Heterodera trifolii</name>
    <dbReference type="NCBI Taxonomy" id="157864"/>
    <lineage>
        <taxon>Eukaryota</taxon>
        <taxon>Metazoa</taxon>
        <taxon>Ecdysozoa</taxon>
        <taxon>Nematoda</taxon>
        <taxon>Chromadorea</taxon>
        <taxon>Rhabditida</taxon>
        <taxon>Tylenchina</taxon>
        <taxon>Tylenchomorpha</taxon>
        <taxon>Tylenchoidea</taxon>
        <taxon>Heteroderidae</taxon>
        <taxon>Heteroderinae</taxon>
        <taxon>Heterodera</taxon>
    </lineage>
</organism>
<evidence type="ECO:0000313" key="1">
    <source>
        <dbReference type="EMBL" id="KAL3119292.1"/>
    </source>
</evidence>